<feature type="region of interest" description="Disordered" evidence="1">
    <location>
        <begin position="143"/>
        <end position="165"/>
    </location>
</feature>
<proteinExistence type="predicted"/>
<comment type="caution">
    <text evidence="2">The sequence shown here is derived from an EMBL/GenBank/DDBJ whole genome shotgun (WGS) entry which is preliminary data.</text>
</comment>
<keyword evidence="3" id="KW-1185">Reference proteome</keyword>
<protein>
    <submittedName>
        <fullName evidence="2">Uncharacterized protein</fullName>
    </submittedName>
</protein>
<accession>A0AAD7TNV5</accession>
<sequence>MRLLQHVRRWSWVDTAGLLRAFFEGVEQHLVRATVTADGLIMLLDTLGLDARPYRAFGPLAAIYIGSTIPTCHQTKARGMPLIFSQAPKQAICALAMTTPLVSISTLFTVQLAANTGEYVPYATWDQQAQNPDLAMNLVATPRGADQPHPRSGSEIGMEAGTSCKGQGPGPGLTTYYDDAAAGFFAPMEGAE</sequence>
<dbReference type="Proteomes" id="UP001215151">
    <property type="component" value="Unassembled WGS sequence"/>
</dbReference>
<name>A0AAD7TNV5_9APHY</name>
<reference evidence="2" key="1">
    <citation type="submission" date="2022-11" db="EMBL/GenBank/DDBJ databases">
        <title>Genome Sequence of Cubamyces cubensis.</title>
        <authorList>
            <person name="Buettner E."/>
        </authorList>
    </citation>
    <scope>NUCLEOTIDE SEQUENCE</scope>
    <source>
        <strain evidence="2">MPL-01</strain>
    </source>
</reference>
<dbReference type="EMBL" id="JAPEVG010000248">
    <property type="protein sequence ID" value="KAJ8472726.1"/>
    <property type="molecule type" value="Genomic_DNA"/>
</dbReference>
<dbReference type="AlphaFoldDB" id="A0AAD7TNV5"/>
<evidence type="ECO:0000313" key="2">
    <source>
        <dbReference type="EMBL" id="KAJ8472726.1"/>
    </source>
</evidence>
<evidence type="ECO:0000313" key="3">
    <source>
        <dbReference type="Proteomes" id="UP001215151"/>
    </source>
</evidence>
<evidence type="ECO:0000256" key="1">
    <source>
        <dbReference type="SAM" id="MobiDB-lite"/>
    </source>
</evidence>
<organism evidence="2 3">
    <name type="scientific">Trametes cubensis</name>
    <dbReference type="NCBI Taxonomy" id="1111947"/>
    <lineage>
        <taxon>Eukaryota</taxon>
        <taxon>Fungi</taxon>
        <taxon>Dikarya</taxon>
        <taxon>Basidiomycota</taxon>
        <taxon>Agaricomycotina</taxon>
        <taxon>Agaricomycetes</taxon>
        <taxon>Polyporales</taxon>
        <taxon>Polyporaceae</taxon>
        <taxon>Trametes</taxon>
    </lineage>
</organism>
<gene>
    <name evidence="2" type="ORF">ONZ51_g8323</name>
</gene>